<feature type="repeat" description="TPR" evidence="7">
    <location>
        <begin position="1843"/>
        <end position="1876"/>
    </location>
</feature>
<dbReference type="Pfam" id="PF13181">
    <property type="entry name" value="TPR_8"/>
    <property type="match status" value="1"/>
</dbReference>
<keyword evidence="12" id="KW-1185">Reference proteome</keyword>
<dbReference type="SMART" id="SM00028">
    <property type="entry name" value="TPR"/>
    <property type="match status" value="8"/>
</dbReference>
<evidence type="ECO:0000313" key="11">
    <source>
        <dbReference type="EMBL" id="CAF3542797.1"/>
    </source>
</evidence>
<sequence length="2022" mass="237611">MMNGSHCHTSNLEQVPMKKLISITPSVLSQQKQTQDNLLFTSDLFQRVISAVLCSFSQSTSNNDKHVALEYLENLKENHILLCCTIGFEFIKQQQQPLLHHYGIHLIENIIKYKWSALKPDERNVLEEQLFSLIKTNLNDSFMEPIYIRTALARCTVEMIKRECFEKTNTPLEELITLTQQTSMNDEFGNRNLIQLELILLVYRFLNEELTVYQQSIPSQRRRQLLSQLQKRLNDILPSIMKTLNDLLLYSQEKVPNGDRLIETCLLCLNSFLSWIDYTQIEQYETYLIELLMKFFHLTQQIRLRHAAFECLLSFINRRFLRQRTNKKPSTTTTTTTYSYEQEKIFINYLLNDNTLELFYRLVMCNNNNSDSEITATMIEQFRTLITNEYLTFLKMLGQFLLKITTHLLYLFQQLTSRTPIDNEQFLPFLMERIKSFIQFLLLLNDHPYHQLSLNSYQALSMFISKQSSPFYLLLNEQLCLKLIENLKQSLVRIHFPLSLPSSTIVNNTNECFVKQYQHSQQCLCYIMFEFDSEDQFFWKSFSQYRLELQKLIKAFTDMIFVTTGKVKRVKVVGILSDGQQSTNMNYLNSILKYVMQYLINLIQRTPTELNHQSSVITAYLINEWESLYLLIDHILFVLRKHLFPQNINNNLAIQQQQLLMKPDLIEQFLYTIKYLLQFTPSTNENIYGYVLNILSVMFFVTNYDQTLIIQILQRLLTTYQHYQQQSLVGDYPSDLIQSQTSNAFLYLCRNYTLKLIDYYSDLYPYLCQLIQNEFQHCSIKTSTIMNVDDNCSILKLLDSALCLMYKKLTIDTANDEQINYFYELLKPIYEFISSNEFSNNCLSSLTNFIQYFKFAYFCLDFCQTNSNQEQETVYHWRRRRLMLCLHCLCCILKFSKHQQDQTPILFKTKIILSLRPFLFDSVLKIIRYCNQLYDPNVNPFYDLTKTSLLSFSETEKQIYLGTYESNNITKATVTTITATTFSPSDNPFHAVRQSPLQDKVSNRLFEHQLHDYIHRLFDISYQLLGSYFVYDHDLYSMKTRELTDNKLNEQQQEQYFLTSFLQTIIFENLNTIPPFRLRIILKHFCRPFIEHFSLTTEFQTEQSSINDLFLSFLDIFLPYIQQRLRQMWQNLISNEQQSQQSQLIYYSCSDEVIEECLCVLLTRDFVDILRHFILKPIISITNNKKQDNQRKTTITSTTNKILNGNHEMSYLDDNDIDTTVDDVVDNNNNEQFTNKQLNISNEKIDYSDLFLHLSKICRNGPNVTSSYRTCINLFNSVIQILFECLTFPDAYCVNRFLPIILPLMRLHYDITKIDAIVILDVKLLFSCLLKSLQRHGENEGLITNILSLIGHIYELWHDKYSPSIDNLFITTIPNFNTELLTTYKMKICSTEPKKPLTERERREILKNLFGSLIGQTNKKETLKKNIKNKMLSLSMSFDEQSDVNYYQFDPKTVVEELKKAISELDFVGLVHSRKWCSEMLNCITSSTKAAATSNESEMLHNNDDNDGIHINISSRELGTSASIYMMAKCYFDLREYKRCAHHLKQCTTGYGFFLRVYSLYLDGLKQRCDDFVDVFPDTAVSQRQATTALDNSWLINLRCELTTSEKNETLDGYGYYVYALVLKRLSLLNEALIYFIKTVQLIPHLWSAWEDLAYLIDTEQKLHSLDLPEHWIRNVFYARCYIELHKPELCIFICKELNIIGFQNSTYILLQQAKAYENGAELQLARSCCEDARTIDPYNLDSMDVYSNILFVLEDYHALAGLAQKCIEIEKFRFETCIVVGNFYSIRNDHARAIQYFTRALRMNPDYAAAWILLGHEFVEGKNHAAAINAYREALDLNKKDHRAWYGLGETYEIIKMYSYALYYFKEAFALKPNDSRYANALGEIYERTQKMNEAKKCYWRAYCVGDIEGNALAKYAQYIVQNVCDHLKDEEGAARSYMEFIRTQEMRQVKNFQEFAQAAEFLASYHLKKHQFDQACAYARKCLEFPEVRSEASDILRKITALHSKLLPTGDETTNQIDAS</sequence>
<dbReference type="InterPro" id="IPR019734">
    <property type="entry name" value="TPR_rpt"/>
</dbReference>
<dbReference type="Proteomes" id="UP000663829">
    <property type="component" value="Unassembled WGS sequence"/>
</dbReference>
<organism evidence="10 12">
    <name type="scientific">Didymodactylos carnosus</name>
    <dbReference type="NCBI Taxonomy" id="1234261"/>
    <lineage>
        <taxon>Eukaryota</taxon>
        <taxon>Metazoa</taxon>
        <taxon>Spiralia</taxon>
        <taxon>Gnathifera</taxon>
        <taxon>Rotifera</taxon>
        <taxon>Eurotatoria</taxon>
        <taxon>Bdelloidea</taxon>
        <taxon>Philodinida</taxon>
        <taxon>Philodinidae</taxon>
        <taxon>Didymodactylos</taxon>
    </lineage>
</organism>
<dbReference type="GO" id="GO:0006913">
    <property type="term" value="P:nucleocytoplasmic transport"/>
    <property type="evidence" value="ECO:0007669"/>
    <property type="project" value="UniProtKB-ARBA"/>
</dbReference>
<evidence type="ECO:0000256" key="3">
    <source>
        <dbReference type="ARBA" id="ARBA00022776"/>
    </source>
</evidence>
<dbReference type="EMBL" id="CAJOBC010000131">
    <property type="protein sequence ID" value="CAF3542797.1"/>
    <property type="molecule type" value="Genomic_DNA"/>
</dbReference>
<feature type="repeat" description="TPR" evidence="7">
    <location>
        <begin position="1809"/>
        <end position="1842"/>
    </location>
</feature>
<accession>A0A813Q4H4</accession>
<dbReference type="PROSITE" id="PS50005">
    <property type="entry name" value="TPR"/>
    <property type="match status" value="3"/>
</dbReference>
<keyword evidence="4" id="KW-0833">Ubl conjugation pathway</keyword>
<dbReference type="InterPro" id="IPR011990">
    <property type="entry name" value="TPR-like_helical_dom_sf"/>
</dbReference>
<dbReference type="SUPFAM" id="SSF48452">
    <property type="entry name" value="TPR-like"/>
    <property type="match status" value="1"/>
</dbReference>
<dbReference type="InterPro" id="IPR011989">
    <property type="entry name" value="ARM-like"/>
</dbReference>
<keyword evidence="6" id="KW-0131">Cell cycle</keyword>
<evidence type="ECO:0000256" key="7">
    <source>
        <dbReference type="PROSITE-ProRule" id="PRU00339"/>
    </source>
</evidence>
<dbReference type="Proteomes" id="UP000681722">
    <property type="component" value="Unassembled WGS sequence"/>
</dbReference>
<dbReference type="InterPro" id="IPR016024">
    <property type="entry name" value="ARM-type_fold"/>
</dbReference>
<evidence type="ECO:0000256" key="4">
    <source>
        <dbReference type="ARBA" id="ARBA00022786"/>
    </source>
</evidence>
<evidence type="ECO:0000313" key="12">
    <source>
        <dbReference type="Proteomes" id="UP000663829"/>
    </source>
</evidence>
<proteinExistence type="predicted"/>
<feature type="domain" description="Exportin-1/Importin-beta-like" evidence="9">
    <location>
        <begin position="147"/>
        <end position="312"/>
    </location>
</feature>
<name>A0A813Q4H4_9BILA</name>
<evidence type="ECO:0000259" key="9">
    <source>
        <dbReference type="Pfam" id="PF08389"/>
    </source>
</evidence>
<dbReference type="InterPro" id="IPR007192">
    <property type="entry name" value="APC8"/>
</dbReference>
<dbReference type="PANTHER" id="PTHR12558">
    <property type="entry name" value="CELL DIVISION CYCLE 16,23,27"/>
    <property type="match status" value="1"/>
</dbReference>
<keyword evidence="1" id="KW-0132">Cell division</keyword>
<dbReference type="Gene3D" id="1.25.40.10">
    <property type="entry name" value="Tetratricopeptide repeat domain"/>
    <property type="match status" value="2"/>
</dbReference>
<evidence type="ECO:0000256" key="2">
    <source>
        <dbReference type="ARBA" id="ARBA00022737"/>
    </source>
</evidence>
<dbReference type="GO" id="GO:0016567">
    <property type="term" value="P:protein ubiquitination"/>
    <property type="evidence" value="ECO:0007669"/>
    <property type="project" value="TreeGrafter"/>
</dbReference>
<keyword evidence="2" id="KW-0677">Repeat</keyword>
<evidence type="ECO:0000256" key="1">
    <source>
        <dbReference type="ARBA" id="ARBA00022618"/>
    </source>
</evidence>
<dbReference type="GO" id="GO:0005680">
    <property type="term" value="C:anaphase-promoting complex"/>
    <property type="evidence" value="ECO:0007669"/>
    <property type="project" value="InterPro"/>
</dbReference>
<protein>
    <submittedName>
        <fullName evidence="10">Uncharacterized protein</fullName>
    </submittedName>
</protein>
<dbReference type="Pfam" id="PF04049">
    <property type="entry name" value="ANAPC8"/>
    <property type="match status" value="1"/>
</dbReference>
<evidence type="ECO:0000256" key="5">
    <source>
        <dbReference type="ARBA" id="ARBA00022803"/>
    </source>
</evidence>
<dbReference type="GO" id="GO:0045842">
    <property type="term" value="P:positive regulation of mitotic metaphase/anaphase transition"/>
    <property type="evidence" value="ECO:0007669"/>
    <property type="project" value="TreeGrafter"/>
</dbReference>
<evidence type="ECO:0000259" key="8">
    <source>
        <dbReference type="Pfam" id="PF04049"/>
    </source>
</evidence>
<dbReference type="Pfam" id="PF13414">
    <property type="entry name" value="TPR_11"/>
    <property type="match status" value="1"/>
</dbReference>
<dbReference type="GO" id="GO:0031145">
    <property type="term" value="P:anaphase-promoting complex-dependent catabolic process"/>
    <property type="evidence" value="ECO:0007669"/>
    <property type="project" value="TreeGrafter"/>
</dbReference>
<dbReference type="EMBL" id="CAJNOQ010000131">
    <property type="protein sequence ID" value="CAF0761812.1"/>
    <property type="molecule type" value="Genomic_DNA"/>
</dbReference>
<dbReference type="PANTHER" id="PTHR12558:SF10">
    <property type="entry name" value="CELL DIVISION CYCLE PROTEIN 23 HOMOLOG"/>
    <property type="match status" value="1"/>
</dbReference>
<dbReference type="Gene3D" id="1.25.10.10">
    <property type="entry name" value="Leucine-rich Repeat Variant"/>
    <property type="match status" value="1"/>
</dbReference>
<dbReference type="GO" id="GO:0051301">
    <property type="term" value="P:cell division"/>
    <property type="evidence" value="ECO:0007669"/>
    <property type="project" value="UniProtKB-KW"/>
</dbReference>
<dbReference type="Pfam" id="PF08389">
    <property type="entry name" value="Xpo1"/>
    <property type="match status" value="1"/>
</dbReference>
<evidence type="ECO:0000313" key="10">
    <source>
        <dbReference type="EMBL" id="CAF0761812.1"/>
    </source>
</evidence>
<keyword evidence="5 7" id="KW-0802">TPR repeat</keyword>
<keyword evidence="3" id="KW-0498">Mitosis</keyword>
<dbReference type="InterPro" id="IPR013598">
    <property type="entry name" value="Exportin-1/Importin-b-like"/>
</dbReference>
<gene>
    <name evidence="10" type="ORF">GPM918_LOCUS1429</name>
    <name evidence="11" type="ORF">SRO942_LOCUS1429</name>
</gene>
<dbReference type="OrthoDB" id="10262026at2759"/>
<feature type="domain" description="Cdc23" evidence="8">
    <location>
        <begin position="1456"/>
        <end position="1714"/>
    </location>
</feature>
<dbReference type="SUPFAM" id="SSF81901">
    <property type="entry name" value="HCP-like"/>
    <property type="match status" value="1"/>
</dbReference>
<feature type="repeat" description="TPR" evidence="7">
    <location>
        <begin position="1775"/>
        <end position="1808"/>
    </location>
</feature>
<reference evidence="10" key="1">
    <citation type="submission" date="2021-02" db="EMBL/GenBank/DDBJ databases">
        <authorList>
            <person name="Nowell W R."/>
        </authorList>
    </citation>
    <scope>NUCLEOTIDE SEQUENCE</scope>
</reference>
<evidence type="ECO:0000256" key="6">
    <source>
        <dbReference type="ARBA" id="ARBA00023306"/>
    </source>
</evidence>
<dbReference type="SUPFAM" id="SSF48371">
    <property type="entry name" value="ARM repeat"/>
    <property type="match status" value="1"/>
</dbReference>
<comment type="caution">
    <text evidence="10">The sequence shown here is derived from an EMBL/GenBank/DDBJ whole genome shotgun (WGS) entry which is preliminary data.</text>
</comment>